<dbReference type="Proteomes" id="UP000198341">
    <property type="component" value="Chromosome 15"/>
</dbReference>
<organism evidence="13 14">
    <name type="scientific">Bathycoccus prasinos</name>
    <dbReference type="NCBI Taxonomy" id="41875"/>
    <lineage>
        <taxon>Eukaryota</taxon>
        <taxon>Viridiplantae</taxon>
        <taxon>Chlorophyta</taxon>
        <taxon>Mamiellophyceae</taxon>
        <taxon>Mamiellales</taxon>
        <taxon>Bathycoccaceae</taxon>
        <taxon>Bathycoccus</taxon>
    </lineage>
</organism>
<keyword evidence="5" id="KW-0479">Metal-binding</keyword>
<protein>
    <recommendedName>
        <fullName evidence="2">thymidine kinase</fullName>
        <ecNumber evidence="2">2.7.1.21</ecNumber>
    </recommendedName>
</protein>
<dbReference type="KEGG" id="bpg:Bathy15g01950"/>
<dbReference type="InterPro" id="IPR027417">
    <property type="entry name" value="P-loop_NTPase"/>
</dbReference>
<dbReference type="GO" id="GO:0046872">
    <property type="term" value="F:metal ion binding"/>
    <property type="evidence" value="ECO:0007669"/>
    <property type="project" value="UniProtKB-KW"/>
</dbReference>
<evidence type="ECO:0000256" key="10">
    <source>
        <dbReference type="ARBA" id="ARBA00048254"/>
    </source>
</evidence>
<dbReference type="OrthoDB" id="439028at2759"/>
<dbReference type="RefSeq" id="XP_007508989.1">
    <property type="nucleotide sequence ID" value="XM_007508927.1"/>
</dbReference>
<evidence type="ECO:0000256" key="4">
    <source>
        <dbReference type="ARBA" id="ARBA00022679"/>
    </source>
</evidence>
<evidence type="ECO:0000256" key="6">
    <source>
        <dbReference type="ARBA" id="ARBA00022741"/>
    </source>
</evidence>
<evidence type="ECO:0000256" key="2">
    <source>
        <dbReference type="ARBA" id="ARBA00012118"/>
    </source>
</evidence>
<dbReference type="FunFam" id="3.40.50.300:FF:000948">
    <property type="entry name" value="Thymidine kinase"/>
    <property type="match status" value="1"/>
</dbReference>
<feature type="compositionally biased region" description="Basic and acidic residues" evidence="12">
    <location>
        <begin position="115"/>
        <end position="124"/>
    </location>
</feature>
<evidence type="ECO:0000256" key="8">
    <source>
        <dbReference type="ARBA" id="ARBA00022833"/>
    </source>
</evidence>
<dbReference type="PANTHER" id="PTHR11441:SF0">
    <property type="entry name" value="THYMIDINE KINASE, CYTOSOLIC"/>
    <property type="match status" value="1"/>
</dbReference>
<gene>
    <name evidence="13" type="ordered locus">Bathy15g01950</name>
</gene>
<keyword evidence="4" id="KW-0808">Transferase</keyword>
<keyword evidence="8" id="KW-0862">Zinc</keyword>
<reference evidence="13 14" key="1">
    <citation type="submission" date="2011-10" db="EMBL/GenBank/DDBJ databases">
        <authorList>
            <person name="Genoscope - CEA"/>
        </authorList>
    </citation>
    <scope>NUCLEOTIDE SEQUENCE [LARGE SCALE GENOMIC DNA]</scope>
    <source>
        <strain evidence="13 14">RCC 1105</strain>
    </source>
</reference>
<accession>K8F5H9</accession>
<dbReference type="Gene3D" id="3.30.60.20">
    <property type="match status" value="1"/>
</dbReference>
<proteinExistence type="inferred from homology"/>
<evidence type="ECO:0000313" key="13">
    <source>
        <dbReference type="EMBL" id="CCO20075.1"/>
    </source>
</evidence>
<dbReference type="GO" id="GO:0071897">
    <property type="term" value="P:DNA biosynthetic process"/>
    <property type="evidence" value="ECO:0007669"/>
    <property type="project" value="UniProtKB-KW"/>
</dbReference>
<sequence length="310" mass="34153">MTMISYSSSATSFAARNAKSHVASSSSFSSFSFASSRRRSTMMMISNDENEKKNNTNATMTTKKTTKKKNGFRCFASRGGGEVSVCDEEEENASKEVTSSLNNSSVANSTNNNIKRNESEEETQKGVGSVHLILGPMFAGKTTRLLERVKQLEESVSANVLLLKSDKDTRYAKDKVVTHDGRGRECFPVKSLELEVVVKTVGERKWNECDVVAVDEAQFLTNLYEFCRVAADEHNKIVLVAGLNGDFKRETFGEVQETLPLCDSVTKLTAKCKCGRPALFSKRIVNVGDGQELVGGADKYLPACRRCFLN</sequence>
<feature type="compositionally biased region" description="Low complexity" evidence="12">
    <location>
        <begin position="99"/>
        <end position="113"/>
    </location>
</feature>
<dbReference type="InterPro" id="IPR001267">
    <property type="entry name" value="Thymidine_kinase"/>
</dbReference>
<evidence type="ECO:0000256" key="9">
    <source>
        <dbReference type="ARBA" id="ARBA00022840"/>
    </source>
</evidence>
<dbReference type="SUPFAM" id="SSF57716">
    <property type="entry name" value="Glucocorticoid receptor-like (DNA-binding domain)"/>
    <property type="match status" value="1"/>
</dbReference>
<dbReference type="EMBL" id="FO082264">
    <property type="protein sequence ID" value="CCO20075.1"/>
    <property type="molecule type" value="Genomic_DNA"/>
</dbReference>
<keyword evidence="9" id="KW-0067">ATP-binding</keyword>
<dbReference type="SUPFAM" id="SSF52540">
    <property type="entry name" value="P-loop containing nucleoside triphosphate hydrolases"/>
    <property type="match status" value="1"/>
</dbReference>
<dbReference type="GO" id="GO:0005524">
    <property type="term" value="F:ATP binding"/>
    <property type="evidence" value="ECO:0007669"/>
    <property type="project" value="UniProtKB-KW"/>
</dbReference>
<dbReference type="GO" id="GO:0046104">
    <property type="term" value="P:thymidine metabolic process"/>
    <property type="evidence" value="ECO:0007669"/>
    <property type="project" value="TreeGrafter"/>
</dbReference>
<evidence type="ECO:0000256" key="5">
    <source>
        <dbReference type="ARBA" id="ARBA00022723"/>
    </source>
</evidence>
<dbReference type="eggNOG" id="KOG3125">
    <property type="taxonomic scope" value="Eukaryota"/>
</dbReference>
<evidence type="ECO:0000256" key="3">
    <source>
        <dbReference type="ARBA" id="ARBA00022634"/>
    </source>
</evidence>
<dbReference type="AlphaFoldDB" id="K8F5H9"/>
<feature type="region of interest" description="Disordered" evidence="12">
    <location>
        <begin position="94"/>
        <end position="126"/>
    </location>
</feature>
<keyword evidence="7 13" id="KW-0418">Kinase</keyword>
<keyword evidence="14" id="KW-1185">Reference proteome</keyword>
<dbReference type="PROSITE" id="PS00603">
    <property type="entry name" value="TK_CELLULAR_TYPE"/>
    <property type="match status" value="1"/>
</dbReference>
<dbReference type="GO" id="GO:0004797">
    <property type="term" value="F:thymidine kinase activity"/>
    <property type="evidence" value="ECO:0007669"/>
    <property type="project" value="UniProtKB-EC"/>
</dbReference>
<comment type="catalytic activity">
    <reaction evidence="10">
        <text>thymidine + ATP = dTMP + ADP + H(+)</text>
        <dbReference type="Rhea" id="RHEA:19129"/>
        <dbReference type="ChEBI" id="CHEBI:15378"/>
        <dbReference type="ChEBI" id="CHEBI:17748"/>
        <dbReference type="ChEBI" id="CHEBI:30616"/>
        <dbReference type="ChEBI" id="CHEBI:63528"/>
        <dbReference type="ChEBI" id="CHEBI:456216"/>
        <dbReference type="EC" id="2.7.1.21"/>
    </reaction>
</comment>
<evidence type="ECO:0000256" key="1">
    <source>
        <dbReference type="ARBA" id="ARBA00007587"/>
    </source>
</evidence>
<dbReference type="EC" id="2.7.1.21" evidence="2"/>
<comment type="similarity">
    <text evidence="1 11">Belongs to the thymidine kinase family.</text>
</comment>
<keyword evidence="6" id="KW-0547">Nucleotide-binding</keyword>
<dbReference type="GeneID" id="19011501"/>
<dbReference type="STRING" id="41875.K8F5H9"/>
<dbReference type="Pfam" id="PF00265">
    <property type="entry name" value="TK"/>
    <property type="match status" value="1"/>
</dbReference>
<name>K8F5H9_9CHLO</name>
<keyword evidence="3" id="KW-0237">DNA synthesis</keyword>
<dbReference type="PANTHER" id="PTHR11441">
    <property type="entry name" value="THYMIDINE KINASE"/>
    <property type="match status" value="1"/>
</dbReference>
<evidence type="ECO:0000313" key="14">
    <source>
        <dbReference type="Proteomes" id="UP000198341"/>
    </source>
</evidence>
<evidence type="ECO:0000256" key="11">
    <source>
        <dbReference type="RuleBase" id="RU004165"/>
    </source>
</evidence>
<dbReference type="Gene3D" id="3.40.50.300">
    <property type="entry name" value="P-loop containing nucleotide triphosphate hydrolases"/>
    <property type="match status" value="1"/>
</dbReference>
<dbReference type="InterPro" id="IPR020633">
    <property type="entry name" value="Thymidine_kinase_CS"/>
</dbReference>
<evidence type="ECO:0000256" key="12">
    <source>
        <dbReference type="SAM" id="MobiDB-lite"/>
    </source>
</evidence>
<evidence type="ECO:0000256" key="7">
    <source>
        <dbReference type="ARBA" id="ARBA00022777"/>
    </source>
</evidence>